<proteinExistence type="predicted"/>
<reference evidence="3 4" key="1">
    <citation type="journal article" date="2020" name="Nature">
        <title>Six reference-quality genomes reveal evolution of bat adaptations.</title>
        <authorList>
            <person name="Jebb D."/>
            <person name="Huang Z."/>
            <person name="Pippel M."/>
            <person name="Hughes G.M."/>
            <person name="Lavrichenko K."/>
            <person name="Devanna P."/>
            <person name="Winkler S."/>
            <person name="Jermiin L.S."/>
            <person name="Skirmuntt E.C."/>
            <person name="Katzourakis A."/>
            <person name="Burkitt-Gray L."/>
            <person name="Ray D.A."/>
            <person name="Sullivan K.A.M."/>
            <person name="Roscito J.G."/>
            <person name="Kirilenko B.M."/>
            <person name="Davalos L.M."/>
            <person name="Corthals A.P."/>
            <person name="Power M.L."/>
            <person name="Jones G."/>
            <person name="Ransome R.D."/>
            <person name="Dechmann D.K.N."/>
            <person name="Locatelli A.G."/>
            <person name="Puechmaille S.J."/>
            <person name="Fedrigo O."/>
            <person name="Jarvis E.D."/>
            <person name="Hiller M."/>
            <person name="Vernes S.C."/>
            <person name="Myers E.W."/>
            <person name="Teeling E.C."/>
        </authorList>
    </citation>
    <scope>NUCLEOTIDE SEQUENCE [LARGE SCALE GENOMIC DNA]</scope>
    <source>
        <strain evidence="3">MRouAeg1</strain>
        <tissue evidence="3">Muscle</tissue>
    </source>
</reference>
<evidence type="ECO:0000313" key="4">
    <source>
        <dbReference type="Proteomes" id="UP000593571"/>
    </source>
</evidence>
<name>A0A7J8GEC7_ROUAE</name>
<dbReference type="PANTHER" id="PTHR31179">
    <property type="entry name" value="RAB GTPASE-BINDING EFFECTOR PROTEIN"/>
    <property type="match status" value="1"/>
</dbReference>
<dbReference type="Gene3D" id="1.20.5.340">
    <property type="match status" value="1"/>
</dbReference>
<dbReference type="EMBL" id="JACASE010000006">
    <property type="protein sequence ID" value="KAF6458454.1"/>
    <property type="molecule type" value="Genomic_DNA"/>
</dbReference>
<dbReference type="Proteomes" id="UP000593571">
    <property type="component" value="Unassembled WGS sequence"/>
</dbReference>
<dbReference type="SUPFAM" id="SSF103652">
    <property type="entry name" value="G protein-binding domain"/>
    <property type="match status" value="1"/>
</dbReference>
<dbReference type="Pfam" id="PF09311">
    <property type="entry name" value="Rab5-bind"/>
    <property type="match status" value="1"/>
</dbReference>
<dbReference type="GO" id="GO:0005768">
    <property type="term" value="C:endosome"/>
    <property type="evidence" value="ECO:0007669"/>
    <property type="project" value="TreeGrafter"/>
</dbReference>
<keyword evidence="4" id="KW-1185">Reference proteome</keyword>
<organism evidence="3 4">
    <name type="scientific">Rousettus aegyptiacus</name>
    <name type="common">Egyptian fruit bat</name>
    <name type="synonym">Pteropus aegyptiacus</name>
    <dbReference type="NCBI Taxonomy" id="9407"/>
    <lineage>
        <taxon>Eukaryota</taxon>
        <taxon>Metazoa</taxon>
        <taxon>Chordata</taxon>
        <taxon>Craniata</taxon>
        <taxon>Vertebrata</taxon>
        <taxon>Euteleostomi</taxon>
        <taxon>Mammalia</taxon>
        <taxon>Eutheria</taxon>
        <taxon>Laurasiatheria</taxon>
        <taxon>Chiroptera</taxon>
        <taxon>Yinpterochiroptera</taxon>
        <taxon>Pteropodoidea</taxon>
        <taxon>Pteropodidae</taxon>
        <taxon>Rousettinae</taxon>
        <taxon>Rousettus</taxon>
    </lineage>
</organism>
<sequence>MCSNYEKQLQGIQIQEAETRDQVKKLQVMLRQANDQLEKTMKDKQELEDFIKQSSEDSSHQISGLVLRAQASEILLEELQQGFSQAKRDIQEQMAVLMQSREQVSEELVRLQKDNDSLQGKHSLHVSLQQAEDFILPDSIEALRELVLKYRENIINVRTA</sequence>
<evidence type="ECO:0000256" key="1">
    <source>
        <dbReference type="SAM" id="Coils"/>
    </source>
</evidence>
<comment type="caution">
    <text evidence="3">The sequence shown here is derived from an EMBL/GenBank/DDBJ whole genome shotgun (WGS) entry which is preliminary data.</text>
</comment>
<protein>
    <submittedName>
        <fullName evidence="3">Rabaptin, RAB GTPase binding effector protein 1</fullName>
    </submittedName>
</protein>
<dbReference type="InterPro" id="IPR003914">
    <property type="entry name" value="Rabaptin"/>
</dbReference>
<dbReference type="AlphaFoldDB" id="A0A7J8GEC7"/>
<dbReference type="GO" id="GO:0005096">
    <property type="term" value="F:GTPase activator activity"/>
    <property type="evidence" value="ECO:0007669"/>
    <property type="project" value="InterPro"/>
</dbReference>
<feature type="coiled-coil region" evidence="1">
    <location>
        <begin position="76"/>
        <end position="121"/>
    </location>
</feature>
<evidence type="ECO:0000313" key="3">
    <source>
        <dbReference type="EMBL" id="KAF6458454.1"/>
    </source>
</evidence>
<keyword evidence="1" id="KW-0175">Coiled coil</keyword>
<accession>A0A7J8GEC7</accession>
<feature type="coiled-coil region" evidence="1">
    <location>
        <begin position="16"/>
        <end position="50"/>
    </location>
</feature>
<evidence type="ECO:0000259" key="2">
    <source>
        <dbReference type="Pfam" id="PF09311"/>
    </source>
</evidence>
<dbReference type="GO" id="GO:0006893">
    <property type="term" value="P:Golgi to plasma membrane transport"/>
    <property type="evidence" value="ECO:0007669"/>
    <property type="project" value="TreeGrafter"/>
</dbReference>
<dbReference type="GO" id="GO:0030139">
    <property type="term" value="C:endocytic vesicle"/>
    <property type="evidence" value="ECO:0007669"/>
    <property type="project" value="TreeGrafter"/>
</dbReference>
<dbReference type="InterPro" id="IPR015390">
    <property type="entry name" value="Rabaptin_Rab5-bd_dom"/>
</dbReference>
<dbReference type="GO" id="GO:0006897">
    <property type="term" value="P:endocytosis"/>
    <property type="evidence" value="ECO:0007669"/>
    <property type="project" value="InterPro"/>
</dbReference>
<dbReference type="FunFam" id="1.20.5.340:FF:000022">
    <property type="entry name" value="Rabaptin, RAB GTPase-binding effector protein 1"/>
    <property type="match status" value="1"/>
</dbReference>
<dbReference type="PANTHER" id="PTHR31179:SF5">
    <property type="entry name" value="RAB GTPASE-BINDING EFFECTOR PROTEIN 1"/>
    <property type="match status" value="1"/>
</dbReference>
<gene>
    <name evidence="3" type="ORF">HJG63_016320</name>
</gene>
<feature type="domain" description="Rabaptin GTPase-Rab5 binding" evidence="2">
    <location>
        <begin position="1"/>
        <end position="160"/>
    </location>
</feature>